<dbReference type="Proteomes" id="UP000095350">
    <property type="component" value="Unassembled WGS sequence"/>
</dbReference>
<accession>A0A173VYL7</accession>
<evidence type="ECO:0000313" key="8">
    <source>
        <dbReference type="Proteomes" id="UP000284465"/>
    </source>
</evidence>
<dbReference type="GeneID" id="61434562"/>
<protein>
    <submittedName>
        <fullName evidence="1">Uncharacterized protein</fullName>
    </submittedName>
</protein>
<dbReference type="Proteomes" id="UP000283513">
    <property type="component" value="Unassembled WGS sequence"/>
</dbReference>
<reference evidence="6 7" key="2">
    <citation type="submission" date="2018-08" db="EMBL/GenBank/DDBJ databases">
        <title>A genome reference for cultivated species of the human gut microbiota.</title>
        <authorList>
            <person name="Zou Y."/>
            <person name="Xue W."/>
            <person name="Luo G."/>
        </authorList>
    </citation>
    <scope>NUCLEOTIDE SEQUENCE [LARGE SCALE GENOMIC DNA]</scope>
    <source>
        <strain evidence="4 7">AF31-21AC</strain>
        <strain evidence="3 6">AM37-1AC</strain>
        <strain evidence="2 8">AM43-11</strain>
    </source>
</reference>
<dbReference type="OrthoDB" id="2066401at2"/>
<dbReference type="Proteomes" id="UP000284465">
    <property type="component" value="Unassembled WGS sequence"/>
</dbReference>
<dbReference type="STRING" id="166486.ERS852572_03627"/>
<evidence type="ECO:0000313" key="2">
    <source>
        <dbReference type="EMBL" id="RHA65311.1"/>
    </source>
</evidence>
<evidence type="ECO:0000313" key="6">
    <source>
        <dbReference type="Proteomes" id="UP000283513"/>
    </source>
</evidence>
<evidence type="ECO:0000313" key="3">
    <source>
        <dbReference type="EMBL" id="RHC19243.1"/>
    </source>
</evidence>
<dbReference type="RefSeq" id="WP_006858602.1">
    <property type="nucleotide sequence ID" value="NZ_CABIYH010000043.1"/>
</dbReference>
<dbReference type="EMBL" id="QSFP01000020">
    <property type="protein sequence ID" value="RHA65311.1"/>
    <property type="molecule type" value="Genomic_DNA"/>
</dbReference>
<dbReference type="EMBL" id="CYXZ01000043">
    <property type="protein sequence ID" value="CUN31247.1"/>
    <property type="molecule type" value="Genomic_DNA"/>
</dbReference>
<dbReference type="EMBL" id="QSHO01000003">
    <property type="protein sequence ID" value="RHC19243.1"/>
    <property type="molecule type" value="Genomic_DNA"/>
</dbReference>
<dbReference type="Proteomes" id="UP000283586">
    <property type="component" value="Unassembled WGS sequence"/>
</dbReference>
<evidence type="ECO:0000313" key="5">
    <source>
        <dbReference type="Proteomes" id="UP000095350"/>
    </source>
</evidence>
<reference evidence="1 5" key="1">
    <citation type="submission" date="2015-09" db="EMBL/GenBank/DDBJ databases">
        <authorList>
            <consortium name="Pathogen Informatics"/>
        </authorList>
    </citation>
    <scope>NUCLEOTIDE SEQUENCE [LARGE SCALE GENOMIC DNA]</scope>
    <source>
        <strain evidence="1 5">2789STDY5834960</strain>
    </source>
</reference>
<evidence type="ECO:0000313" key="1">
    <source>
        <dbReference type="EMBL" id="CUN31247.1"/>
    </source>
</evidence>
<organism evidence="1 5">
    <name type="scientific">Roseburia intestinalis</name>
    <dbReference type="NCBI Taxonomy" id="166486"/>
    <lineage>
        <taxon>Bacteria</taxon>
        <taxon>Bacillati</taxon>
        <taxon>Bacillota</taxon>
        <taxon>Clostridia</taxon>
        <taxon>Lachnospirales</taxon>
        <taxon>Lachnospiraceae</taxon>
        <taxon>Roseburia</taxon>
    </lineage>
</organism>
<dbReference type="PaxDb" id="166486-ERS852572_03627"/>
<sequence>MNFDFMMECEIKDPKIKAAYDEIYKELVDAEAHYWKEPQQSGILFRKTAERICRFYNDYYEIGFPEGTLLEEFLCYTDKEEHNVLVSRFFSMVKDQRDRLNKLRVLGDDCIWGEEGPDRGMEFCDRMAQDAEKMADAMMEVIKDMCRHFNGRTDVDDRLFYIDWVPDYSEEERFPKKEEVKKRRLSIFSRFFGGKSST</sequence>
<dbReference type="AlphaFoldDB" id="A0A173VYL7"/>
<name>A0A173VYL7_9FIRM</name>
<gene>
    <name evidence="3" type="ORF">DW856_04975</name>
    <name evidence="2" type="ORF">DW927_14745</name>
    <name evidence="4" type="ORF">DWZ31_04105</name>
    <name evidence="1" type="ORF">ERS852572_03627</name>
</gene>
<dbReference type="EMBL" id="QRQN01000003">
    <property type="protein sequence ID" value="RHN11238.1"/>
    <property type="molecule type" value="Genomic_DNA"/>
</dbReference>
<evidence type="ECO:0000313" key="7">
    <source>
        <dbReference type="Proteomes" id="UP000283586"/>
    </source>
</evidence>
<evidence type="ECO:0000313" key="4">
    <source>
        <dbReference type="EMBL" id="RHN11238.1"/>
    </source>
</evidence>
<proteinExistence type="predicted"/>